<dbReference type="EMBL" id="QDKM01000001">
    <property type="protein sequence ID" value="PVH30294.1"/>
    <property type="molecule type" value="Genomic_DNA"/>
</dbReference>
<gene>
    <name evidence="1" type="ORF">DDE20_01690</name>
</gene>
<organism evidence="1 2">
    <name type="scientific">Pararhodobacter oceanensis</name>
    <dbReference type="NCBI Taxonomy" id="2172121"/>
    <lineage>
        <taxon>Bacteria</taxon>
        <taxon>Pseudomonadati</taxon>
        <taxon>Pseudomonadota</taxon>
        <taxon>Alphaproteobacteria</taxon>
        <taxon>Rhodobacterales</taxon>
        <taxon>Paracoccaceae</taxon>
        <taxon>Pararhodobacter</taxon>
    </lineage>
</organism>
<protein>
    <submittedName>
        <fullName evidence="1">Uncharacterized protein</fullName>
    </submittedName>
</protein>
<evidence type="ECO:0000313" key="2">
    <source>
        <dbReference type="Proteomes" id="UP000245911"/>
    </source>
</evidence>
<comment type="caution">
    <text evidence="1">The sequence shown here is derived from an EMBL/GenBank/DDBJ whole genome shotgun (WGS) entry which is preliminary data.</text>
</comment>
<dbReference type="RefSeq" id="WP_133240313.1">
    <property type="nucleotide sequence ID" value="NZ_QDKM01000001.1"/>
</dbReference>
<dbReference type="Proteomes" id="UP000245911">
    <property type="component" value="Unassembled WGS sequence"/>
</dbReference>
<evidence type="ECO:0000313" key="1">
    <source>
        <dbReference type="EMBL" id="PVH30294.1"/>
    </source>
</evidence>
<name>A0A2T8HY20_9RHOB</name>
<sequence length="126" mass="14008">MKDPMALARLQAIAALKKDAELARLAEVAQSRNRLKASLDALRRTEAPLDGSESGGQPVDPAMVGARLAHLRWVEAQQRLLNQKLAMVTADYLRQKPTAARAFGRATVLEQLVERQAEDLRRRGRK</sequence>
<proteinExistence type="predicted"/>
<dbReference type="OrthoDB" id="7869190at2"/>
<reference evidence="1 2" key="1">
    <citation type="submission" date="2018-04" db="EMBL/GenBank/DDBJ databases">
        <title>Pararhodobacter oceanense sp. nov., isolated from marine intertidal sediment.</title>
        <authorList>
            <person name="Wang X.-L."/>
            <person name="Du Z.-J."/>
        </authorList>
    </citation>
    <scope>NUCLEOTIDE SEQUENCE [LARGE SCALE GENOMIC DNA]</scope>
    <source>
        <strain evidence="1 2">AM505</strain>
    </source>
</reference>
<dbReference type="AlphaFoldDB" id="A0A2T8HY20"/>
<keyword evidence="2" id="KW-1185">Reference proteome</keyword>
<accession>A0A2T8HY20</accession>